<reference evidence="8 9" key="1">
    <citation type="submission" date="2016-08" db="EMBL/GenBank/DDBJ databases">
        <title>Evolution of the type three secretion system and type three effector repertoires in Xanthomonas.</title>
        <authorList>
            <person name="Merda D."/>
            <person name="Briand M."/>
            <person name="Bosis E."/>
            <person name="Rousseau C."/>
            <person name="Portier P."/>
            <person name="Jacques M.-A."/>
            <person name="Fischer-Le Saux M."/>
        </authorList>
    </citation>
    <scope>NUCLEOTIDE SEQUENCE [LARGE SCALE GENOMIC DNA]</scope>
    <source>
        <strain evidence="8 9">CFBP 4691</strain>
    </source>
</reference>
<dbReference type="EMBL" id="MIGX01000034">
    <property type="protein sequence ID" value="PPT91127.1"/>
    <property type="molecule type" value="Genomic_DNA"/>
</dbReference>
<dbReference type="Pfam" id="PF13738">
    <property type="entry name" value="Pyr_redox_3"/>
    <property type="match status" value="1"/>
</dbReference>
<dbReference type="PANTHER" id="PTHR43098:SF3">
    <property type="entry name" value="L-ORNITHINE N(5)-MONOOXYGENASE-RELATED"/>
    <property type="match status" value="1"/>
</dbReference>
<dbReference type="GO" id="GO:0004497">
    <property type="term" value="F:monooxygenase activity"/>
    <property type="evidence" value="ECO:0007669"/>
    <property type="project" value="UniProtKB-KW"/>
</dbReference>
<evidence type="ECO:0000313" key="8">
    <source>
        <dbReference type="EMBL" id="PPT91127.1"/>
    </source>
</evidence>
<dbReference type="Gene3D" id="3.50.50.60">
    <property type="entry name" value="FAD/NAD(P)-binding domain"/>
    <property type="match status" value="2"/>
</dbReference>
<evidence type="ECO:0000256" key="3">
    <source>
        <dbReference type="ARBA" id="ARBA00022630"/>
    </source>
</evidence>
<evidence type="ECO:0000256" key="4">
    <source>
        <dbReference type="ARBA" id="ARBA00022827"/>
    </source>
</evidence>
<evidence type="ECO:0000256" key="7">
    <source>
        <dbReference type="ARBA" id="ARBA00023033"/>
    </source>
</evidence>
<comment type="cofactor">
    <cofactor evidence="1">
        <name>FAD</name>
        <dbReference type="ChEBI" id="CHEBI:57692"/>
    </cofactor>
</comment>
<dbReference type="InterPro" id="IPR036188">
    <property type="entry name" value="FAD/NAD-bd_sf"/>
</dbReference>
<keyword evidence="3" id="KW-0285">Flavoprotein</keyword>
<dbReference type="PANTHER" id="PTHR43098">
    <property type="entry name" value="L-ORNITHINE N(5)-MONOOXYGENASE-RELATED"/>
    <property type="match status" value="1"/>
</dbReference>
<dbReference type="PRINTS" id="PR00411">
    <property type="entry name" value="PNDRDTASEI"/>
</dbReference>
<dbReference type="AlphaFoldDB" id="A0A2S6ZFR8"/>
<evidence type="ECO:0000313" key="9">
    <source>
        <dbReference type="Proteomes" id="UP000239898"/>
    </source>
</evidence>
<keyword evidence="4" id="KW-0274">FAD</keyword>
<accession>A0A2S6ZFR8</accession>
<evidence type="ECO:0000256" key="5">
    <source>
        <dbReference type="ARBA" id="ARBA00022857"/>
    </source>
</evidence>
<dbReference type="SUPFAM" id="SSF51905">
    <property type="entry name" value="FAD/NAD(P)-binding domain"/>
    <property type="match status" value="2"/>
</dbReference>
<keyword evidence="9" id="KW-1185">Reference proteome</keyword>
<dbReference type="Proteomes" id="UP000239898">
    <property type="component" value="Unassembled WGS sequence"/>
</dbReference>
<comment type="similarity">
    <text evidence="2">Belongs to the FAD-binding monooxygenase family.</text>
</comment>
<sequence>MSPPRPLDAIVVGAGFAGLYMLHKLRQLGLNALVLEAEPEVGGVWYRNRYPGARCDMESLVYSYSFSSELEQEWHWQQRFAGQPEILSYLRHVADRFALRDHIRFETRVVSARFDGQWTATTDNGERHCARFLIMATGCLSTTHTPALQGLETFAGACFHTSQWPHEPADFAGRRVGVIGTGSSAIQCIPLIAQQAAHLTVFQRTPNFSLPANNAALDDAFVQQFKTNYPRYREMVRKGELFGDGDLCVPVEALDPPPVNVGEARPEAVERAYEDRWRRGGGFFIGAFADIMNTDEANHTAAEFVRGKIRSIVQDPRVAEVLSPTDHPLGAKRLCLDTDYYATFNRENVTLVDLRSDPIQAVTPTGVRLASGEVALDALVLATGFDAVTGALLAIDFESTTGEPLREQWRDGPQTYLGLGIAGYPNLFTITGPGSPSVLSNTVNSIEQHVEWIADCLDYMRQRQLTRIEPTRAAADDWGRQVDAAAEPWLYKKATNSWYLGANIPGKPRVFVPYVDSGGAYRSICDRVAAQHYSGFIFES</sequence>
<dbReference type="RefSeq" id="WP_246432088.1">
    <property type="nucleotide sequence ID" value="NZ_CP049017.1"/>
</dbReference>
<name>A0A2S6ZFR8_9XANT</name>
<evidence type="ECO:0000256" key="6">
    <source>
        <dbReference type="ARBA" id="ARBA00023002"/>
    </source>
</evidence>
<keyword evidence="6" id="KW-0560">Oxidoreductase</keyword>
<dbReference type="InterPro" id="IPR050775">
    <property type="entry name" value="FAD-binding_Monooxygenases"/>
</dbReference>
<gene>
    <name evidence="8" type="ORF">XthCFBP4691_09070</name>
</gene>
<organism evidence="8 9">
    <name type="scientific">Xanthomonas theicola</name>
    <dbReference type="NCBI Taxonomy" id="56464"/>
    <lineage>
        <taxon>Bacteria</taxon>
        <taxon>Pseudomonadati</taxon>
        <taxon>Pseudomonadota</taxon>
        <taxon>Gammaproteobacteria</taxon>
        <taxon>Lysobacterales</taxon>
        <taxon>Lysobacteraceae</taxon>
        <taxon>Xanthomonas</taxon>
    </lineage>
</organism>
<evidence type="ECO:0000256" key="1">
    <source>
        <dbReference type="ARBA" id="ARBA00001974"/>
    </source>
</evidence>
<protein>
    <submittedName>
        <fullName evidence="8">Cyclohexanone monooxygenase</fullName>
    </submittedName>
</protein>
<comment type="caution">
    <text evidence="8">The sequence shown here is derived from an EMBL/GenBank/DDBJ whole genome shotgun (WGS) entry which is preliminary data.</text>
</comment>
<keyword evidence="7 8" id="KW-0503">Monooxygenase</keyword>
<evidence type="ECO:0000256" key="2">
    <source>
        <dbReference type="ARBA" id="ARBA00010139"/>
    </source>
</evidence>
<proteinExistence type="inferred from homology"/>
<keyword evidence="5" id="KW-0521">NADP</keyword>